<feature type="transmembrane region" description="Helical" evidence="1">
    <location>
        <begin position="59"/>
        <end position="80"/>
    </location>
</feature>
<dbReference type="SMART" id="SM00014">
    <property type="entry name" value="acidPPc"/>
    <property type="match status" value="1"/>
</dbReference>
<keyword evidence="1" id="KW-0472">Membrane</keyword>
<evidence type="ECO:0000259" key="2">
    <source>
        <dbReference type="SMART" id="SM00014"/>
    </source>
</evidence>
<evidence type="ECO:0000313" key="3">
    <source>
        <dbReference type="EMBL" id="MDN0023685.1"/>
    </source>
</evidence>
<dbReference type="EMBL" id="JAUEIF010000011">
    <property type="protein sequence ID" value="MDN0026028.1"/>
    <property type="molecule type" value="Genomic_DNA"/>
</dbReference>
<evidence type="ECO:0000313" key="5">
    <source>
        <dbReference type="Proteomes" id="UP001167831"/>
    </source>
</evidence>
<comment type="caution">
    <text evidence="4">The sequence shown here is derived from an EMBL/GenBank/DDBJ whole genome shotgun (WGS) entry which is preliminary data.</text>
</comment>
<dbReference type="PANTHER" id="PTHR14969">
    <property type="entry name" value="SPHINGOSINE-1-PHOSPHATE PHOSPHOHYDROLASE"/>
    <property type="match status" value="1"/>
</dbReference>
<accession>A0AAW7JJJ6</accession>
<evidence type="ECO:0000313" key="6">
    <source>
        <dbReference type="Proteomes" id="UP001168478"/>
    </source>
</evidence>
<dbReference type="SUPFAM" id="SSF48317">
    <property type="entry name" value="Acid phosphatase/Vanadium-dependent haloperoxidase"/>
    <property type="match status" value="1"/>
</dbReference>
<feature type="domain" description="Phosphatidic acid phosphatase type 2/haloperoxidase" evidence="2">
    <location>
        <begin position="63"/>
        <end position="178"/>
    </location>
</feature>
<sequence>MDVNTFLAFDQSLLLFLNGSNSIFMDNLIIVLTSGWTWIPLYLSLLYVVVKNNETMGQILLIIGCAAFCILLSGGVSDFIVKPFFARERPCNDLAFKGCISLANNFRATGYSFFSSHAANTFSLAIFFILLIRSRVLSVSLILWSFTNCYTRLYLGVHYPSDIAVGLIWGGVSGYCAYKLYHCMYGKIAPQITYVSTQYTVSGYDKRDIDVVIFTIIVTLLYAVIRSVIIYI</sequence>
<dbReference type="Proteomes" id="UP001168478">
    <property type="component" value="Unassembled WGS sequence"/>
</dbReference>
<keyword evidence="1" id="KW-0812">Transmembrane</keyword>
<dbReference type="Pfam" id="PF01569">
    <property type="entry name" value="PAP2"/>
    <property type="match status" value="1"/>
</dbReference>
<dbReference type="Proteomes" id="UP001167831">
    <property type="component" value="Unassembled WGS sequence"/>
</dbReference>
<protein>
    <submittedName>
        <fullName evidence="4">Phosphatase PAP2 family protein</fullName>
    </submittedName>
</protein>
<reference evidence="4" key="2">
    <citation type="submission" date="2023-08" db="EMBL/GenBank/DDBJ databases">
        <title>Identification and characterization of horizontal gene transfer across gut microbiota members of farm animals based on homology search.</title>
        <authorList>
            <person name="Schwarzerova J."/>
            <person name="Nykrynova M."/>
            <person name="Jureckova K."/>
            <person name="Cejkova D."/>
            <person name="Rychlik I."/>
        </authorList>
    </citation>
    <scope>NUCLEOTIDE SEQUENCE</scope>
    <source>
        <strain evidence="4">ET15</strain>
        <strain evidence="3">ET37</strain>
    </source>
</reference>
<dbReference type="InterPro" id="IPR036938">
    <property type="entry name" value="PAP2/HPO_sf"/>
</dbReference>
<dbReference type="CDD" id="cd03395">
    <property type="entry name" value="PAP2_like_4"/>
    <property type="match status" value="1"/>
</dbReference>
<evidence type="ECO:0000256" key="1">
    <source>
        <dbReference type="SAM" id="Phobius"/>
    </source>
</evidence>
<feature type="transmembrane region" description="Helical" evidence="1">
    <location>
        <begin position="28"/>
        <end position="50"/>
    </location>
</feature>
<keyword evidence="5" id="KW-1185">Reference proteome</keyword>
<dbReference type="Gene3D" id="1.20.144.10">
    <property type="entry name" value="Phosphatidic acid phosphatase type 2/haloperoxidase"/>
    <property type="match status" value="1"/>
</dbReference>
<name>A0AAW7JJJ6_9BACT</name>
<evidence type="ECO:0000313" key="4">
    <source>
        <dbReference type="EMBL" id="MDN0026028.1"/>
    </source>
</evidence>
<dbReference type="AlphaFoldDB" id="A0AAW7JJJ6"/>
<dbReference type="PANTHER" id="PTHR14969:SF13">
    <property type="entry name" value="AT30094P"/>
    <property type="match status" value="1"/>
</dbReference>
<organism evidence="4 6">
    <name type="scientific">Leyella lascolaii</name>
    <dbReference type="NCBI Taxonomy" id="1776379"/>
    <lineage>
        <taxon>Bacteria</taxon>
        <taxon>Pseudomonadati</taxon>
        <taxon>Bacteroidota</taxon>
        <taxon>Bacteroidia</taxon>
        <taxon>Bacteroidales</taxon>
        <taxon>Prevotellaceae</taxon>
        <taxon>Leyella</taxon>
    </lineage>
</organism>
<feature type="transmembrane region" description="Helical" evidence="1">
    <location>
        <begin position="163"/>
        <end position="181"/>
    </location>
</feature>
<dbReference type="InterPro" id="IPR000326">
    <property type="entry name" value="PAP2/HPO"/>
</dbReference>
<gene>
    <name evidence="3" type="ORF">QVN81_11760</name>
    <name evidence="4" type="ORF">QVN84_10925</name>
</gene>
<keyword evidence="1" id="KW-1133">Transmembrane helix</keyword>
<dbReference type="EMBL" id="JAUEIE010000016">
    <property type="protein sequence ID" value="MDN0023685.1"/>
    <property type="molecule type" value="Genomic_DNA"/>
</dbReference>
<reference evidence="4" key="1">
    <citation type="submission" date="2023-06" db="EMBL/GenBank/DDBJ databases">
        <authorList>
            <person name="Zeman M."/>
            <person name="Kubasova T."/>
            <person name="Jahodarova E."/>
            <person name="Nykrynova M."/>
            <person name="Rychlik I."/>
        </authorList>
    </citation>
    <scope>NUCLEOTIDE SEQUENCE</scope>
    <source>
        <strain evidence="4">ET15</strain>
        <strain evidence="3">ET37</strain>
    </source>
</reference>
<feature type="transmembrane region" description="Helical" evidence="1">
    <location>
        <begin position="211"/>
        <end position="231"/>
    </location>
</feature>
<proteinExistence type="predicted"/>